<reference evidence="1" key="2">
    <citation type="submission" date="2020-11" db="EMBL/GenBank/DDBJ databases">
        <authorList>
            <person name="McCartney M.A."/>
            <person name="Auch B."/>
            <person name="Kono T."/>
            <person name="Mallez S."/>
            <person name="Becker A."/>
            <person name="Gohl D.M."/>
            <person name="Silverstein K.A.T."/>
            <person name="Koren S."/>
            <person name="Bechman K.B."/>
            <person name="Herman A."/>
            <person name="Abrahante J.E."/>
            <person name="Garbe J."/>
        </authorList>
    </citation>
    <scope>NUCLEOTIDE SEQUENCE</scope>
    <source>
        <strain evidence="1">Duluth1</strain>
        <tissue evidence="1">Whole animal</tissue>
    </source>
</reference>
<comment type="caution">
    <text evidence="1">The sequence shown here is derived from an EMBL/GenBank/DDBJ whole genome shotgun (WGS) entry which is preliminary data.</text>
</comment>
<dbReference type="AlphaFoldDB" id="A0A9D4FS64"/>
<name>A0A9D4FS64_DREPO</name>
<proteinExistence type="predicted"/>
<protein>
    <submittedName>
        <fullName evidence="1">Uncharacterized protein</fullName>
    </submittedName>
</protein>
<keyword evidence="2" id="KW-1185">Reference proteome</keyword>
<dbReference type="Proteomes" id="UP000828390">
    <property type="component" value="Unassembled WGS sequence"/>
</dbReference>
<accession>A0A9D4FS64</accession>
<organism evidence="1 2">
    <name type="scientific">Dreissena polymorpha</name>
    <name type="common">Zebra mussel</name>
    <name type="synonym">Mytilus polymorpha</name>
    <dbReference type="NCBI Taxonomy" id="45954"/>
    <lineage>
        <taxon>Eukaryota</taxon>
        <taxon>Metazoa</taxon>
        <taxon>Spiralia</taxon>
        <taxon>Lophotrochozoa</taxon>
        <taxon>Mollusca</taxon>
        <taxon>Bivalvia</taxon>
        <taxon>Autobranchia</taxon>
        <taxon>Heteroconchia</taxon>
        <taxon>Euheterodonta</taxon>
        <taxon>Imparidentia</taxon>
        <taxon>Neoheterodontei</taxon>
        <taxon>Myida</taxon>
        <taxon>Dreissenoidea</taxon>
        <taxon>Dreissenidae</taxon>
        <taxon>Dreissena</taxon>
    </lineage>
</organism>
<evidence type="ECO:0000313" key="1">
    <source>
        <dbReference type="EMBL" id="KAH3803995.1"/>
    </source>
</evidence>
<reference evidence="1" key="1">
    <citation type="journal article" date="2019" name="bioRxiv">
        <title>The Genome of the Zebra Mussel, Dreissena polymorpha: A Resource for Invasive Species Research.</title>
        <authorList>
            <person name="McCartney M.A."/>
            <person name="Auch B."/>
            <person name="Kono T."/>
            <person name="Mallez S."/>
            <person name="Zhang Y."/>
            <person name="Obille A."/>
            <person name="Becker A."/>
            <person name="Abrahante J.E."/>
            <person name="Garbe J."/>
            <person name="Badalamenti J.P."/>
            <person name="Herman A."/>
            <person name="Mangelson H."/>
            <person name="Liachko I."/>
            <person name="Sullivan S."/>
            <person name="Sone E.D."/>
            <person name="Koren S."/>
            <person name="Silverstein K.A.T."/>
            <person name="Beckman K.B."/>
            <person name="Gohl D.M."/>
        </authorList>
    </citation>
    <scope>NUCLEOTIDE SEQUENCE</scope>
    <source>
        <strain evidence="1">Duluth1</strain>
        <tissue evidence="1">Whole animal</tissue>
    </source>
</reference>
<sequence length="67" mass="7843">MQDLSTNGPQGFEPQFELRIRPADGNTLVAYYRNGIYPHAPQHSSRYLHVLFHYYQICDGQQVMDEK</sequence>
<gene>
    <name evidence="1" type="ORF">DPMN_132267</name>
</gene>
<dbReference type="EMBL" id="JAIWYP010000006">
    <property type="protein sequence ID" value="KAH3803995.1"/>
    <property type="molecule type" value="Genomic_DNA"/>
</dbReference>
<evidence type="ECO:0000313" key="2">
    <source>
        <dbReference type="Proteomes" id="UP000828390"/>
    </source>
</evidence>